<keyword evidence="3 6" id="KW-0805">Transcription regulation</keyword>
<dbReference type="PROSITE" id="PS51754">
    <property type="entry name" value="OVATE"/>
    <property type="match status" value="1"/>
</dbReference>
<accession>A0A9W7LZY4</accession>
<feature type="domain" description="OVATE" evidence="7">
    <location>
        <begin position="272"/>
        <end position="331"/>
    </location>
</feature>
<protein>
    <recommendedName>
        <fullName evidence="6">Transcription repressor</fullName>
    </recommendedName>
    <alternativeName>
        <fullName evidence="6">Ovate family protein</fullName>
    </alternativeName>
</protein>
<evidence type="ECO:0000313" key="8">
    <source>
        <dbReference type="EMBL" id="GMI83119.1"/>
    </source>
</evidence>
<organism evidence="8 9">
    <name type="scientific">Hibiscus trionum</name>
    <name type="common">Flower of an hour</name>
    <dbReference type="NCBI Taxonomy" id="183268"/>
    <lineage>
        <taxon>Eukaryota</taxon>
        <taxon>Viridiplantae</taxon>
        <taxon>Streptophyta</taxon>
        <taxon>Embryophyta</taxon>
        <taxon>Tracheophyta</taxon>
        <taxon>Spermatophyta</taxon>
        <taxon>Magnoliopsida</taxon>
        <taxon>eudicotyledons</taxon>
        <taxon>Gunneridae</taxon>
        <taxon>Pentapetalae</taxon>
        <taxon>rosids</taxon>
        <taxon>malvids</taxon>
        <taxon>Malvales</taxon>
        <taxon>Malvaceae</taxon>
        <taxon>Malvoideae</taxon>
        <taxon>Hibiscus</taxon>
    </lineage>
</organism>
<evidence type="ECO:0000313" key="9">
    <source>
        <dbReference type="Proteomes" id="UP001165190"/>
    </source>
</evidence>
<evidence type="ECO:0000256" key="6">
    <source>
        <dbReference type="RuleBase" id="RU367028"/>
    </source>
</evidence>
<keyword evidence="9" id="KW-1185">Reference proteome</keyword>
<evidence type="ECO:0000256" key="2">
    <source>
        <dbReference type="ARBA" id="ARBA00022491"/>
    </source>
</evidence>
<dbReference type="PANTHER" id="PTHR33057:SF224">
    <property type="entry name" value="TRANSCRIPTION REPRESSOR"/>
    <property type="match status" value="1"/>
</dbReference>
<evidence type="ECO:0000256" key="5">
    <source>
        <dbReference type="ARBA" id="ARBA00023242"/>
    </source>
</evidence>
<dbReference type="Proteomes" id="UP001165190">
    <property type="component" value="Unassembled WGS sequence"/>
</dbReference>
<dbReference type="AlphaFoldDB" id="A0A9W7LZY4"/>
<dbReference type="InterPro" id="IPR006458">
    <property type="entry name" value="Ovate_C"/>
</dbReference>
<evidence type="ECO:0000256" key="1">
    <source>
        <dbReference type="ARBA" id="ARBA00004123"/>
    </source>
</evidence>
<dbReference type="EMBL" id="BSYR01000019">
    <property type="protein sequence ID" value="GMI83119.1"/>
    <property type="molecule type" value="Genomic_DNA"/>
</dbReference>
<dbReference type="InterPro" id="IPR038933">
    <property type="entry name" value="Ovate"/>
</dbReference>
<dbReference type="GO" id="GO:0005634">
    <property type="term" value="C:nucleus"/>
    <property type="evidence" value="ECO:0007669"/>
    <property type="project" value="UniProtKB-SubCell"/>
</dbReference>
<keyword evidence="4 6" id="KW-0804">Transcription</keyword>
<dbReference type="Pfam" id="PF04844">
    <property type="entry name" value="Ovate"/>
    <property type="match status" value="1"/>
</dbReference>
<evidence type="ECO:0000259" key="7">
    <source>
        <dbReference type="PROSITE" id="PS51754"/>
    </source>
</evidence>
<reference evidence="8" key="1">
    <citation type="submission" date="2023-05" db="EMBL/GenBank/DDBJ databases">
        <title>Genome and transcriptome analyses reveal genes involved in the formation of fine ridges on petal epidermal cells in Hibiscus trionum.</title>
        <authorList>
            <person name="Koshimizu S."/>
            <person name="Masuda S."/>
            <person name="Ishii T."/>
            <person name="Shirasu K."/>
            <person name="Hoshino A."/>
            <person name="Arita M."/>
        </authorList>
    </citation>
    <scope>NUCLEOTIDE SEQUENCE</scope>
    <source>
        <strain evidence="8">Hamamatsu line</strain>
    </source>
</reference>
<evidence type="ECO:0000256" key="4">
    <source>
        <dbReference type="ARBA" id="ARBA00023163"/>
    </source>
</evidence>
<comment type="function">
    <text evidence="6">Transcriptional repressor that regulates multiple aspects of plant growth and development.</text>
</comment>
<dbReference type="OrthoDB" id="1928390at2759"/>
<proteinExistence type="predicted"/>
<name>A0A9W7LZY4_HIBTR</name>
<evidence type="ECO:0000256" key="3">
    <source>
        <dbReference type="ARBA" id="ARBA00023015"/>
    </source>
</evidence>
<keyword evidence="2 6" id="KW-0678">Repressor</keyword>
<sequence>MKRQLLLAKRYFKFTFSCVMPYFQLCRPKKPSKLPRTSVPVIQRCFSIVNPKASDSGYADLSFPAPPPSTPDYFFVKRHVSLSPMIASVDCGCRARSYRKYLSPDVSFESTRLQKTAKARSSKLQWRTYEASVSDDNNGKYNYKDNRKEKKKVKVKAMATVSSTDSGCFSSELGDEHEETETLISNSISFSDGSSFELDQSLADEDSPMEIKRNDKKVNGKKMKRLGSFGSKKYRGSLTKNTETPWRGSILKRTMMVAPRTAEEKVAESVAVVKKSEDPYEDFKRSMLEMIMEKHMFEARDLEQLLQCFLSLNSKQHHRTIVDAFTEIWEALFCDYAMNVQ</sequence>
<comment type="subcellular location">
    <subcellularLocation>
        <location evidence="1 6">Nucleus</location>
    </subcellularLocation>
</comment>
<dbReference type="NCBIfam" id="TIGR01568">
    <property type="entry name" value="A_thal_3678"/>
    <property type="match status" value="1"/>
</dbReference>
<keyword evidence="5 6" id="KW-0539">Nucleus</keyword>
<gene>
    <name evidence="8" type="ORF">HRI_001981200</name>
</gene>
<dbReference type="GO" id="GO:0045892">
    <property type="term" value="P:negative regulation of DNA-templated transcription"/>
    <property type="evidence" value="ECO:0007669"/>
    <property type="project" value="UniProtKB-UniRule"/>
</dbReference>
<comment type="caution">
    <text evidence="8">The sequence shown here is derived from an EMBL/GenBank/DDBJ whole genome shotgun (WGS) entry which is preliminary data.</text>
</comment>
<dbReference type="PANTHER" id="PTHR33057">
    <property type="entry name" value="TRANSCRIPTION REPRESSOR OFP7-RELATED"/>
    <property type="match status" value="1"/>
</dbReference>